<accession>A0AAD4ETW2</accession>
<dbReference type="Gene3D" id="2.110.10.10">
    <property type="entry name" value="Hemopexin-like domain"/>
    <property type="match status" value="1"/>
</dbReference>
<dbReference type="EMBL" id="JAHCVI010000003">
    <property type="protein sequence ID" value="KAG7287576.1"/>
    <property type="molecule type" value="Genomic_DNA"/>
</dbReference>
<reference evidence="2" key="1">
    <citation type="submission" date="2023-02" db="EMBL/GenBank/DDBJ databases">
        <authorList>
            <person name="Palmer J.M."/>
        </authorList>
    </citation>
    <scope>NUCLEOTIDE SEQUENCE</scope>
    <source>
        <strain evidence="2">FW57</strain>
    </source>
</reference>
<feature type="repeat" description="Hemopexin" evidence="1">
    <location>
        <begin position="112"/>
        <end position="164"/>
    </location>
</feature>
<dbReference type="SMART" id="SM00120">
    <property type="entry name" value="HX"/>
    <property type="match status" value="3"/>
</dbReference>
<dbReference type="PROSITE" id="PS51642">
    <property type="entry name" value="HEMOPEXIN_2"/>
    <property type="match status" value="3"/>
</dbReference>
<keyword evidence="3" id="KW-1185">Reference proteome</keyword>
<evidence type="ECO:0000313" key="3">
    <source>
        <dbReference type="Proteomes" id="UP001197093"/>
    </source>
</evidence>
<evidence type="ECO:0000256" key="1">
    <source>
        <dbReference type="PROSITE-ProRule" id="PRU01011"/>
    </source>
</evidence>
<dbReference type="InterPro" id="IPR036375">
    <property type="entry name" value="Hemopexin-like_dom_sf"/>
</dbReference>
<sequence length="225" mass="24602">MRTCFPVPGVSGEAYFFHGAKYAKIKFVPSSPDEKIVFGPASVAHEWKTLAQAGFSTVDAALPVPGHEGEVYFFSGTRYVRIKFVPGTSEERIVFGPANIADEWKSLAKAGFATVDAVLPVPGHEGQAYFFSGNQYAKISFVPGTPTEEVTYGPVSIVKEWKMLNQAGFDTIDAVLPVPGHDGQAYFFSGSQYVKIKFVPSSGTEEILYGPTRTVNEWKTLAWGW</sequence>
<feature type="repeat" description="Hemopexin" evidence="1">
    <location>
        <begin position="169"/>
        <end position="221"/>
    </location>
</feature>
<protein>
    <submittedName>
        <fullName evidence="2">Uncharacterized protein</fullName>
    </submittedName>
</protein>
<dbReference type="SUPFAM" id="SSF50923">
    <property type="entry name" value="Hemopexin-like domain"/>
    <property type="match status" value="1"/>
</dbReference>
<gene>
    <name evidence="2" type="ORF">NEMBOFW57_007088</name>
</gene>
<comment type="caution">
    <text evidence="2">The sequence shown here is derived from an EMBL/GenBank/DDBJ whole genome shotgun (WGS) entry which is preliminary data.</text>
</comment>
<name>A0AAD4ETW2_9PEZI</name>
<feature type="repeat" description="Hemopexin" evidence="1">
    <location>
        <begin position="55"/>
        <end position="107"/>
    </location>
</feature>
<dbReference type="InterPro" id="IPR018487">
    <property type="entry name" value="Hemopexin-like_repeat"/>
</dbReference>
<proteinExistence type="predicted"/>
<organism evidence="2 3">
    <name type="scientific">Staphylotrichum longicolle</name>
    <dbReference type="NCBI Taxonomy" id="669026"/>
    <lineage>
        <taxon>Eukaryota</taxon>
        <taxon>Fungi</taxon>
        <taxon>Dikarya</taxon>
        <taxon>Ascomycota</taxon>
        <taxon>Pezizomycotina</taxon>
        <taxon>Sordariomycetes</taxon>
        <taxon>Sordariomycetidae</taxon>
        <taxon>Sordariales</taxon>
        <taxon>Chaetomiaceae</taxon>
        <taxon>Staphylotrichum</taxon>
    </lineage>
</organism>
<evidence type="ECO:0000313" key="2">
    <source>
        <dbReference type="EMBL" id="KAG7287576.1"/>
    </source>
</evidence>
<dbReference type="Proteomes" id="UP001197093">
    <property type="component" value="Unassembled WGS sequence"/>
</dbReference>
<dbReference type="AlphaFoldDB" id="A0AAD4ETW2"/>